<evidence type="ECO:0000313" key="2">
    <source>
        <dbReference type="EMBL" id="GAA4692869.1"/>
    </source>
</evidence>
<evidence type="ECO:0000256" key="1">
    <source>
        <dbReference type="SAM" id="SignalP"/>
    </source>
</evidence>
<organism evidence="2 3">
    <name type="scientific">Promicromonospora umidemergens</name>
    <dbReference type="NCBI Taxonomy" id="629679"/>
    <lineage>
        <taxon>Bacteria</taxon>
        <taxon>Bacillati</taxon>
        <taxon>Actinomycetota</taxon>
        <taxon>Actinomycetes</taxon>
        <taxon>Micrococcales</taxon>
        <taxon>Promicromonosporaceae</taxon>
        <taxon>Promicromonospora</taxon>
    </lineage>
</organism>
<evidence type="ECO:0008006" key="4">
    <source>
        <dbReference type="Google" id="ProtNLM"/>
    </source>
</evidence>
<name>A0ABP8WR87_9MICO</name>
<accession>A0ABP8WR87</accession>
<keyword evidence="3" id="KW-1185">Reference proteome</keyword>
<proteinExistence type="predicted"/>
<sequence length="184" mass="19711">MTTQKRTFTTLSGLLTALLLVVGGSQVAQASDAGQGSVAPDGTRVTDVSTQDRTFVLPPAPAEARSGGDFGAMAVPTISPTVAVSYANPGGEYTCEYATLCAWAWDTSHDKWKIFHLYNCHKYALSNWIGNGGFNNNQTRGTVARFYGQNGSTQVAPASTAYEIRSVNRGDFGGWSPVWFVRNC</sequence>
<keyword evidence="1" id="KW-0732">Signal</keyword>
<protein>
    <recommendedName>
        <fullName evidence="4">Peptidase inhibitor family I36</fullName>
    </recommendedName>
</protein>
<comment type="caution">
    <text evidence="2">The sequence shown here is derived from an EMBL/GenBank/DDBJ whole genome shotgun (WGS) entry which is preliminary data.</text>
</comment>
<gene>
    <name evidence="2" type="ORF">GCM10023198_10260</name>
</gene>
<evidence type="ECO:0000313" key="3">
    <source>
        <dbReference type="Proteomes" id="UP001500843"/>
    </source>
</evidence>
<dbReference type="EMBL" id="BAABHM010000006">
    <property type="protein sequence ID" value="GAA4692869.1"/>
    <property type="molecule type" value="Genomic_DNA"/>
</dbReference>
<reference evidence="3" key="1">
    <citation type="journal article" date="2019" name="Int. J. Syst. Evol. Microbiol.">
        <title>The Global Catalogue of Microorganisms (GCM) 10K type strain sequencing project: providing services to taxonomists for standard genome sequencing and annotation.</title>
        <authorList>
            <consortium name="The Broad Institute Genomics Platform"/>
            <consortium name="The Broad Institute Genome Sequencing Center for Infectious Disease"/>
            <person name="Wu L."/>
            <person name="Ma J."/>
        </authorList>
    </citation>
    <scope>NUCLEOTIDE SEQUENCE [LARGE SCALE GENOMIC DNA]</scope>
    <source>
        <strain evidence="3">JCM 17975</strain>
    </source>
</reference>
<feature type="chain" id="PRO_5045714498" description="Peptidase inhibitor family I36" evidence="1">
    <location>
        <begin position="31"/>
        <end position="184"/>
    </location>
</feature>
<dbReference type="RefSeq" id="WP_253870027.1">
    <property type="nucleotide sequence ID" value="NZ_BAABHM010000006.1"/>
</dbReference>
<dbReference type="Proteomes" id="UP001500843">
    <property type="component" value="Unassembled WGS sequence"/>
</dbReference>
<feature type="signal peptide" evidence="1">
    <location>
        <begin position="1"/>
        <end position="30"/>
    </location>
</feature>